<dbReference type="AlphaFoldDB" id="A0AAD6XYE9"/>
<reference evidence="1" key="1">
    <citation type="submission" date="2023-03" db="EMBL/GenBank/DDBJ databases">
        <title>Massive genome expansion in bonnet fungi (Mycena s.s.) driven by repeated elements and novel gene families across ecological guilds.</title>
        <authorList>
            <consortium name="Lawrence Berkeley National Laboratory"/>
            <person name="Harder C.B."/>
            <person name="Miyauchi S."/>
            <person name="Viragh M."/>
            <person name="Kuo A."/>
            <person name="Thoen E."/>
            <person name="Andreopoulos B."/>
            <person name="Lu D."/>
            <person name="Skrede I."/>
            <person name="Drula E."/>
            <person name="Henrissat B."/>
            <person name="Morin E."/>
            <person name="Kohler A."/>
            <person name="Barry K."/>
            <person name="LaButti K."/>
            <person name="Morin E."/>
            <person name="Salamov A."/>
            <person name="Lipzen A."/>
            <person name="Mereny Z."/>
            <person name="Hegedus B."/>
            <person name="Baldrian P."/>
            <person name="Stursova M."/>
            <person name="Weitz H."/>
            <person name="Taylor A."/>
            <person name="Grigoriev I.V."/>
            <person name="Nagy L.G."/>
            <person name="Martin F."/>
            <person name="Kauserud H."/>
        </authorList>
    </citation>
    <scope>NUCLEOTIDE SEQUENCE</scope>
    <source>
        <strain evidence="1">CBHHK173m</strain>
    </source>
</reference>
<evidence type="ECO:0000313" key="1">
    <source>
        <dbReference type="EMBL" id="KAJ7104352.1"/>
    </source>
</evidence>
<gene>
    <name evidence="1" type="ORF">B0H15DRAFT_942346</name>
</gene>
<organism evidence="1 2">
    <name type="scientific">Mycena belliarum</name>
    <dbReference type="NCBI Taxonomy" id="1033014"/>
    <lineage>
        <taxon>Eukaryota</taxon>
        <taxon>Fungi</taxon>
        <taxon>Dikarya</taxon>
        <taxon>Basidiomycota</taxon>
        <taxon>Agaricomycotina</taxon>
        <taxon>Agaricomycetes</taxon>
        <taxon>Agaricomycetidae</taxon>
        <taxon>Agaricales</taxon>
        <taxon>Marasmiineae</taxon>
        <taxon>Mycenaceae</taxon>
        <taxon>Mycena</taxon>
    </lineage>
</organism>
<dbReference type="SUPFAM" id="SSF52540">
    <property type="entry name" value="P-loop containing nucleoside triphosphate hydrolases"/>
    <property type="match status" value="1"/>
</dbReference>
<dbReference type="EMBL" id="JARJCN010000001">
    <property type="protein sequence ID" value="KAJ7104352.1"/>
    <property type="molecule type" value="Genomic_DNA"/>
</dbReference>
<keyword evidence="2" id="KW-1185">Reference proteome</keyword>
<dbReference type="InterPro" id="IPR027417">
    <property type="entry name" value="P-loop_NTPase"/>
</dbReference>
<comment type="caution">
    <text evidence="1">The sequence shown here is derived from an EMBL/GenBank/DDBJ whole genome shotgun (WGS) entry which is preliminary data.</text>
</comment>
<dbReference type="Gene3D" id="3.40.50.300">
    <property type="entry name" value="P-loop containing nucleotide triphosphate hydrolases"/>
    <property type="match status" value="1"/>
</dbReference>
<name>A0AAD6XYE9_9AGAR</name>
<dbReference type="Proteomes" id="UP001222325">
    <property type="component" value="Unassembled WGS sequence"/>
</dbReference>
<proteinExistence type="predicted"/>
<protein>
    <recommendedName>
        <fullName evidence="3">NACHT domain-containing protein</fullName>
    </recommendedName>
</protein>
<evidence type="ECO:0000313" key="2">
    <source>
        <dbReference type="Proteomes" id="UP001222325"/>
    </source>
</evidence>
<accession>A0AAD6XYE9</accession>
<evidence type="ECO:0008006" key="3">
    <source>
        <dbReference type="Google" id="ProtNLM"/>
    </source>
</evidence>
<sequence>MPIELGASPECGRVSSLLRKLEDLAGALICLLRGLWTHTLRSYVSCLFQPPRAFVNCEKEPPRKVDAHETYMRIVAALKRRTAADSEFETQVMALLDPVQSRLTELAKEVPLARPPRGPEPLADLPPAPQIFCGRERELTGLVHMFSQGRQAHVALLGSAGTGKSALALALLHHPKVARVFGARHFFVPCETPAGAFLHLASAFGLPHTPSRDAVLSVLAASSHSLVVLDGLDSPPAFDDLLALAALPRVSLILTLRGGRRPAGPLYTTPLPAPLGPLAPSAARAVFRAISDLPIEGDADAGVFDALISRLHEHA</sequence>